<accession>A0A231PZ48</accession>
<proteinExistence type="predicted"/>
<dbReference type="InterPro" id="IPR043168">
    <property type="entry name" value="DegV_C"/>
</dbReference>
<comment type="caution">
    <text evidence="1">The sequence shown here is derived from an EMBL/GenBank/DDBJ whole genome shotgun (WGS) entry which is preliminary data.</text>
</comment>
<gene>
    <name evidence="1" type="ORF">AYP69_05860</name>
</gene>
<protein>
    <submittedName>
        <fullName evidence="1">Uncharacterized protein</fullName>
    </submittedName>
</protein>
<evidence type="ECO:0000313" key="1">
    <source>
        <dbReference type="EMBL" id="OXS40043.1"/>
    </source>
</evidence>
<dbReference type="Pfam" id="PF02645">
    <property type="entry name" value="DegV"/>
    <property type="match status" value="1"/>
</dbReference>
<reference evidence="1 2" key="1">
    <citation type="submission" date="2016-03" db="EMBL/GenBank/DDBJ databases">
        <title>Sequencing of Lactobacillus Species from Commercial Turkeys.</title>
        <authorList>
            <person name="Johnson T.J."/>
            <person name="Youmans B.P."/>
            <person name="Case K.A."/>
        </authorList>
    </citation>
    <scope>NUCLEOTIDE SEQUENCE [LARGE SCALE GENOMIC DNA]</scope>
    <source>
        <strain evidence="1 2">UMNLA1</strain>
    </source>
</reference>
<dbReference type="AlphaFoldDB" id="A0A231PZ48"/>
<dbReference type="EMBL" id="LUGO01000049">
    <property type="protein sequence ID" value="OXS40043.1"/>
    <property type="molecule type" value="Genomic_DNA"/>
</dbReference>
<dbReference type="SUPFAM" id="SSF82549">
    <property type="entry name" value="DAK1/DegV-like"/>
    <property type="match status" value="1"/>
</dbReference>
<dbReference type="Proteomes" id="UP000215261">
    <property type="component" value="Unassembled WGS sequence"/>
</dbReference>
<name>A0A231PZ48_9LACO</name>
<dbReference type="PROSITE" id="PS51482">
    <property type="entry name" value="DEGV"/>
    <property type="match status" value="1"/>
</dbReference>
<dbReference type="Gene3D" id="3.30.1180.10">
    <property type="match status" value="1"/>
</dbReference>
<organism evidence="1 2">
    <name type="scientific">Ligilactobacillus agilis</name>
    <dbReference type="NCBI Taxonomy" id="1601"/>
    <lineage>
        <taxon>Bacteria</taxon>
        <taxon>Bacillati</taxon>
        <taxon>Bacillota</taxon>
        <taxon>Bacilli</taxon>
        <taxon>Lactobacillales</taxon>
        <taxon>Lactobacillaceae</taxon>
        <taxon>Ligilactobacillus</taxon>
    </lineage>
</organism>
<evidence type="ECO:0000313" key="2">
    <source>
        <dbReference type="Proteomes" id="UP000215261"/>
    </source>
</evidence>
<dbReference type="InterPro" id="IPR003797">
    <property type="entry name" value="DegV"/>
</dbReference>
<sequence>MAKLAQVLKINVLGWANEAGEIEQLGKARGVKKARQNLLALLEKHNFDGQKLVIDHVDNQVGAEALKELVLKNTQLVKLKLENVMLFVAFMPKTVA</sequence>